<keyword evidence="3" id="KW-0964">Secreted</keyword>
<dbReference type="InterPro" id="IPR005468">
    <property type="entry name" value="Avidin/str"/>
</dbReference>
<dbReference type="EMBL" id="CP073721">
    <property type="protein sequence ID" value="UWZ34708.1"/>
    <property type="molecule type" value="Genomic_DNA"/>
</dbReference>
<dbReference type="SUPFAM" id="SSF50876">
    <property type="entry name" value="Avidin/streptavidin"/>
    <property type="match status" value="1"/>
</dbReference>
<dbReference type="InterPro" id="IPR051764">
    <property type="entry name" value="Avidin/Streptavidin-rel"/>
</dbReference>
<reference evidence="7" key="1">
    <citation type="submission" date="2021-04" db="EMBL/GenBank/DDBJ databases">
        <title>Biosynthetic gene clusters of Dactylosporangioum roseum.</title>
        <authorList>
            <person name="Hartkoorn R.C."/>
            <person name="Beaudoing E."/>
            <person name="Hot D."/>
            <person name="Moureu S."/>
        </authorList>
    </citation>
    <scope>NUCLEOTIDE SEQUENCE</scope>
    <source>
        <strain evidence="7">NRRL B-16295</strain>
    </source>
</reference>
<keyword evidence="5" id="KW-0092">Biotin</keyword>
<evidence type="ECO:0000256" key="5">
    <source>
        <dbReference type="ARBA" id="ARBA00023267"/>
    </source>
</evidence>
<dbReference type="Pfam" id="PF01382">
    <property type="entry name" value="Avidin"/>
    <property type="match status" value="1"/>
</dbReference>
<evidence type="ECO:0000256" key="3">
    <source>
        <dbReference type="ARBA" id="ARBA00022525"/>
    </source>
</evidence>
<dbReference type="Proteomes" id="UP001058271">
    <property type="component" value="Chromosome"/>
</dbReference>
<dbReference type="PANTHER" id="PTHR34399">
    <property type="entry name" value="AVIDIN-RELATED"/>
    <property type="match status" value="1"/>
</dbReference>
<sequence>MTSVRKFAAVTAVCCLSAVGTGSSGAFAQFSPSGESGAAVAAQSLAGTWYNELGSSVTLTINSDGTITGTYNSAVGNASGDYRLAGRYDTTAPSGAGEAVGWTVAWRNDSRDANSATSWSGQYFPGTPERIVTQWLLTSSSTPDQVWASTLVGHDEFTRARPSAATVARAKVSGASTEPRS</sequence>
<evidence type="ECO:0000313" key="7">
    <source>
        <dbReference type="EMBL" id="UWZ34708.1"/>
    </source>
</evidence>
<accession>A0ABY5Z0U8</accession>
<feature type="signal peptide" evidence="6">
    <location>
        <begin position="1"/>
        <end position="28"/>
    </location>
</feature>
<dbReference type="Gene3D" id="2.40.128.30">
    <property type="entry name" value="Avidin-like"/>
    <property type="match status" value="1"/>
</dbReference>
<keyword evidence="4 6" id="KW-0732">Signal</keyword>
<dbReference type="PROSITE" id="PS51326">
    <property type="entry name" value="AVIDIN_2"/>
    <property type="match status" value="1"/>
</dbReference>
<gene>
    <name evidence="7" type="ORF">Drose_26310</name>
</gene>
<evidence type="ECO:0000256" key="1">
    <source>
        <dbReference type="ARBA" id="ARBA00004613"/>
    </source>
</evidence>
<name>A0ABY5Z0U8_9ACTN</name>
<dbReference type="InterPro" id="IPR005469">
    <property type="entry name" value="Avidin"/>
</dbReference>
<dbReference type="RefSeq" id="WP_260724041.1">
    <property type="nucleotide sequence ID" value="NZ_BAAABS010000052.1"/>
</dbReference>
<proteinExistence type="inferred from homology"/>
<evidence type="ECO:0008006" key="9">
    <source>
        <dbReference type="Google" id="ProtNLM"/>
    </source>
</evidence>
<keyword evidence="8" id="KW-1185">Reference proteome</keyword>
<comment type="similarity">
    <text evidence="2">Belongs to the avidin/streptavidin family.</text>
</comment>
<feature type="chain" id="PRO_5045346796" description="Avidin family protein" evidence="6">
    <location>
        <begin position="29"/>
        <end position="181"/>
    </location>
</feature>
<evidence type="ECO:0000256" key="2">
    <source>
        <dbReference type="ARBA" id="ARBA00006297"/>
    </source>
</evidence>
<dbReference type="InterPro" id="IPR036896">
    <property type="entry name" value="Avidin-like_sf"/>
</dbReference>
<comment type="subcellular location">
    <subcellularLocation>
        <location evidence="1">Secreted</location>
    </subcellularLocation>
</comment>
<evidence type="ECO:0000313" key="8">
    <source>
        <dbReference type="Proteomes" id="UP001058271"/>
    </source>
</evidence>
<evidence type="ECO:0000256" key="6">
    <source>
        <dbReference type="SAM" id="SignalP"/>
    </source>
</evidence>
<dbReference type="PRINTS" id="PR00709">
    <property type="entry name" value="AVIDIN"/>
</dbReference>
<protein>
    <recommendedName>
        <fullName evidence="9">Avidin family protein</fullName>
    </recommendedName>
</protein>
<organism evidence="7 8">
    <name type="scientific">Dactylosporangium roseum</name>
    <dbReference type="NCBI Taxonomy" id="47989"/>
    <lineage>
        <taxon>Bacteria</taxon>
        <taxon>Bacillati</taxon>
        <taxon>Actinomycetota</taxon>
        <taxon>Actinomycetes</taxon>
        <taxon>Micromonosporales</taxon>
        <taxon>Micromonosporaceae</taxon>
        <taxon>Dactylosporangium</taxon>
    </lineage>
</organism>
<evidence type="ECO:0000256" key="4">
    <source>
        <dbReference type="ARBA" id="ARBA00022729"/>
    </source>
</evidence>